<dbReference type="EMBL" id="CXSU01000005">
    <property type="protein sequence ID" value="CTQ48493.1"/>
    <property type="molecule type" value="Genomic_DNA"/>
</dbReference>
<dbReference type="STRING" id="420998.JDO7802_00495"/>
<sequence>MVLPGHKLPYRGLPTRMKSLRQNHVTALDRLHAHLAKPRTGGDCFAPLFKRKITGDLYGLAFFEAIAHIQHLHLTGRVRRTTRDDGVWLWQAI</sequence>
<dbReference type="InterPro" id="IPR036388">
    <property type="entry name" value="WH-like_DNA-bd_sf"/>
</dbReference>
<protein>
    <submittedName>
        <fullName evidence="1">Uncharacterized protein</fullName>
    </submittedName>
</protein>
<dbReference type="Proteomes" id="UP000049222">
    <property type="component" value="Unassembled WGS sequence"/>
</dbReference>
<evidence type="ECO:0000313" key="2">
    <source>
        <dbReference type="Proteomes" id="UP000049222"/>
    </source>
</evidence>
<keyword evidence="2" id="KW-1185">Reference proteome</keyword>
<gene>
    <name evidence="1" type="ORF">JDO7802_00495</name>
</gene>
<dbReference type="AlphaFoldDB" id="A0A0M6YG76"/>
<reference evidence="1 2" key="1">
    <citation type="submission" date="2015-07" db="EMBL/GenBank/DDBJ databases">
        <authorList>
            <person name="Noorani M."/>
        </authorList>
    </citation>
    <scope>NUCLEOTIDE SEQUENCE [LARGE SCALE GENOMIC DNA]</scope>
    <source>
        <strain evidence="1 2">CECT 7802</strain>
    </source>
</reference>
<dbReference type="Gene3D" id="1.10.10.10">
    <property type="entry name" value="Winged helix-like DNA-binding domain superfamily/Winged helix DNA-binding domain"/>
    <property type="match status" value="1"/>
</dbReference>
<name>A0A0M6YG76_9RHOB</name>
<proteinExistence type="predicted"/>
<dbReference type="SUPFAM" id="SSF56281">
    <property type="entry name" value="Metallo-hydrolase/oxidoreductase"/>
    <property type="match status" value="1"/>
</dbReference>
<evidence type="ECO:0000313" key="1">
    <source>
        <dbReference type="EMBL" id="CTQ48493.1"/>
    </source>
</evidence>
<dbReference type="InterPro" id="IPR036866">
    <property type="entry name" value="RibonucZ/Hydroxyglut_hydro"/>
</dbReference>
<accession>A0A0M6YG76</accession>
<organism evidence="1 2">
    <name type="scientific">Jannaschia donghaensis</name>
    <dbReference type="NCBI Taxonomy" id="420998"/>
    <lineage>
        <taxon>Bacteria</taxon>
        <taxon>Pseudomonadati</taxon>
        <taxon>Pseudomonadota</taxon>
        <taxon>Alphaproteobacteria</taxon>
        <taxon>Rhodobacterales</taxon>
        <taxon>Roseobacteraceae</taxon>
        <taxon>Jannaschia</taxon>
    </lineage>
</organism>